<dbReference type="InterPro" id="IPR039424">
    <property type="entry name" value="SBP_5"/>
</dbReference>
<reference evidence="6 7" key="1">
    <citation type="submission" date="2021-01" db="EMBL/GenBank/DDBJ databases">
        <title>Roseomonas sp. nov, a bacterium isolated from an oil production mixture in Yumen Oilfield.</title>
        <authorList>
            <person name="Wu D."/>
        </authorList>
    </citation>
    <scope>NUCLEOTIDE SEQUENCE [LARGE SCALE GENOMIC DNA]</scope>
    <source>
        <strain evidence="6 7">ROY-5-3</strain>
    </source>
</reference>
<evidence type="ECO:0000256" key="1">
    <source>
        <dbReference type="ARBA" id="ARBA00004418"/>
    </source>
</evidence>
<dbReference type="InterPro" id="IPR000914">
    <property type="entry name" value="SBP_5_dom"/>
</dbReference>
<sequence length="520" mass="57072">MSRAALSLFAAALLAAMPVAAQAPDRARTLRVAPETLTTVLDPHFTTSFTTRDFAYLVYDTLVAVNDRWEPTPQMLERWERSADGLTWTFVLRDGLAWHDGSAVTAEDCVASLRRWGARDALGGAMMRASASLDVVDAKTFRLVLREPFGLVLQALGKPGAMVPMMMPARLAATPPTQQVTEVMGSGPYRFVREEYRPGDRIVVTRNAAYRPRSEPAVWASGGKVARMERVELLAMPDVSTQVSALTTGEIDYVERLPADVLPILERNRAVTVATVSSYGYQGILRFNHLHPPFDNPQVRRAVMLAVNQADYLAAVAGRPEYARECRSMFGCGTPLETSAGMPAATDLEAARRMLRESGADLSRPVAIIHPADAPGIAALGLVSQGLLTQLGFRVDLQTMDLNTYFGRRARQDGWNLAHTTNTVPDMQSPLLNPFVNGAGRVGGFAGWPANAEVERLRVEFARAQDDAARKRISDEIHRLAAEDGFYMPLGQFTAASAWRSDLNGVLRGPAMFLWNMERR</sequence>
<accession>A0ABS6HBD9</accession>
<evidence type="ECO:0000259" key="5">
    <source>
        <dbReference type="Pfam" id="PF00496"/>
    </source>
</evidence>
<evidence type="ECO:0000313" key="6">
    <source>
        <dbReference type="EMBL" id="MBU8545729.1"/>
    </source>
</evidence>
<dbReference type="Proteomes" id="UP000689967">
    <property type="component" value="Unassembled WGS sequence"/>
</dbReference>
<gene>
    <name evidence="6" type="ORF">JJQ90_18545</name>
</gene>
<feature type="signal peptide" evidence="4">
    <location>
        <begin position="1"/>
        <end position="23"/>
    </location>
</feature>
<evidence type="ECO:0000256" key="4">
    <source>
        <dbReference type="SAM" id="SignalP"/>
    </source>
</evidence>
<feature type="domain" description="Solute-binding protein family 5" evidence="5">
    <location>
        <begin position="70"/>
        <end position="420"/>
    </location>
</feature>
<dbReference type="Pfam" id="PF00496">
    <property type="entry name" value="SBP_bac_5"/>
    <property type="match status" value="1"/>
</dbReference>
<protein>
    <submittedName>
        <fullName evidence="6">ABC transporter substrate-binding protein</fullName>
    </submittedName>
</protein>
<proteinExistence type="inferred from homology"/>
<evidence type="ECO:0000256" key="2">
    <source>
        <dbReference type="ARBA" id="ARBA00005695"/>
    </source>
</evidence>
<dbReference type="EMBL" id="JAERQM010000005">
    <property type="protein sequence ID" value="MBU8545729.1"/>
    <property type="molecule type" value="Genomic_DNA"/>
</dbReference>
<keyword evidence="3 4" id="KW-0732">Signal</keyword>
<comment type="caution">
    <text evidence="6">The sequence shown here is derived from an EMBL/GenBank/DDBJ whole genome shotgun (WGS) entry which is preliminary data.</text>
</comment>
<comment type="subcellular location">
    <subcellularLocation>
        <location evidence="1">Periplasm</location>
    </subcellularLocation>
</comment>
<dbReference type="PANTHER" id="PTHR30290">
    <property type="entry name" value="PERIPLASMIC BINDING COMPONENT OF ABC TRANSPORTER"/>
    <property type="match status" value="1"/>
</dbReference>
<name>A0ABS6HBD9_9PROT</name>
<dbReference type="RefSeq" id="WP_216877726.1">
    <property type="nucleotide sequence ID" value="NZ_JAERQM010000005.1"/>
</dbReference>
<comment type="similarity">
    <text evidence="2">Belongs to the bacterial solute-binding protein 5 family.</text>
</comment>
<dbReference type="PANTHER" id="PTHR30290:SF38">
    <property type="entry name" value="D,D-DIPEPTIDE-BINDING PERIPLASMIC PROTEIN DDPA-RELATED"/>
    <property type="match status" value="1"/>
</dbReference>
<evidence type="ECO:0000313" key="7">
    <source>
        <dbReference type="Proteomes" id="UP000689967"/>
    </source>
</evidence>
<dbReference type="PIRSF" id="PIRSF002741">
    <property type="entry name" value="MppA"/>
    <property type="match status" value="1"/>
</dbReference>
<keyword evidence="7" id="KW-1185">Reference proteome</keyword>
<feature type="chain" id="PRO_5045482262" evidence="4">
    <location>
        <begin position="24"/>
        <end position="520"/>
    </location>
</feature>
<organism evidence="6 7">
    <name type="scientific">Falsiroseomonas oleicola</name>
    <dbReference type="NCBI Taxonomy" id="2801474"/>
    <lineage>
        <taxon>Bacteria</taxon>
        <taxon>Pseudomonadati</taxon>
        <taxon>Pseudomonadota</taxon>
        <taxon>Alphaproteobacteria</taxon>
        <taxon>Acetobacterales</taxon>
        <taxon>Roseomonadaceae</taxon>
        <taxon>Falsiroseomonas</taxon>
    </lineage>
</organism>
<evidence type="ECO:0000256" key="3">
    <source>
        <dbReference type="ARBA" id="ARBA00022729"/>
    </source>
</evidence>
<dbReference type="CDD" id="cd08502">
    <property type="entry name" value="PBP2_NikA_DppA_OppA_like_16"/>
    <property type="match status" value="1"/>
</dbReference>
<dbReference type="InterPro" id="IPR030678">
    <property type="entry name" value="Peptide/Ni-bd"/>
</dbReference>